<gene>
    <name evidence="1" type="ORF">GGD40_004178</name>
</gene>
<dbReference type="Proteomes" id="UP000540929">
    <property type="component" value="Unassembled WGS sequence"/>
</dbReference>
<name>A0A7Y9WPF1_9BURK</name>
<evidence type="ECO:0000313" key="2">
    <source>
        <dbReference type="Proteomes" id="UP000540929"/>
    </source>
</evidence>
<keyword evidence="2" id="KW-1185">Reference proteome</keyword>
<evidence type="ECO:0000313" key="1">
    <source>
        <dbReference type="EMBL" id="NYH24699.1"/>
    </source>
</evidence>
<accession>A0A7Y9WPF1</accession>
<reference evidence="1 2" key="1">
    <citation type="submission" date="2020-07" db="EMBL/GenBank/DDBJ databases">
        <title>Exploring microbial biodiversity for novel pathways involved in the catabolism of aromatic compounds derived from lignin.</title>
        <authorList>
            <person name="Elkins J."/>
        </authorList>
    </citation>
    <scope>NUCLEOTIDE SEQUENCE [LARGE SCALE GENOMIC DNA]</scope>
    <source>
        <strain evidence="1 2">H2C3C</strain>
    </source>
</reference>
<sequence length="449" mass="45655">MSISLPTSLTLPSALQALQAPTNTTPGSRPISFMIDDLTAPAAATPSGLDGVLSLVGSALGLGGGSNPPTSYSFGIPPESLTRTEVNRVAVQNALGGAWVDDFGPGITQIQLSGTTGWRGFNGKDGLTLFQNLHTLVMKTWNQKRQDAMSKGLDPSQVELIFSDGIDGTVDVVIPTNFTLRRSKQSPLIARYDISLLVTGDAPPPAQPGFPQSLATALGLDSLYTAIATIGAVIKSAVGVVSSVIGAITGVINSFLSLASQALSFVYAFQNTNAGQVASMIGYTTAIAQAGTQVFATLGALPGLDANDIGWCMTGYSAMSDAACVCSNVFAQLAKTFPVYTGLYGASNCSSTVPGSSPQSQYALAAPGSFASNPFWDVAGTPPPPPAINVNQPAVLALATINGTDCVLSPLTPPQIASLLGTINTGVSVNMSAGASNTSSSPSGSLMNG</sequence>
<dbReference type="AlphaFoldDB" id="A0A7Y9WPF1"/>
<proteinExistence type="predicted"/>
<protein>
    <submittedName>
        <fullName evidence="1">Uncharacterized protein</fullName>
    </submittedName>
</protein>
<dbReference type="RefSeq" id="WP_179744768.1">
    <property type="nucleotide sequence ID" value="NZ_JACCAS010000001.1"/>
</dbReference>
<organism evidence="1 2">
    <name type="scientific">Paraburkholderia bryophila</name>
    <dbReference type="NCBI Taxonomy" id="420952"/>
    <lineage>
        <taxon>Bacteria</taxon>
        <taxon>Pseudomonadati</taxon>
        <taxon>Pseudomonadota</taxon>
        <taxon>Betaproteobacteria</taxon>
        <taxon>Burkholderiales</taxon>
        <taxon>Burkholderiaceae</taxon>
        <taxon>Paraburkholderia</taxon>
    </lineage>
</organism>
<dbReference type="EMBL" id="JACCAS010000001">
    <property type="protein sequence ID" value="NYH24699.1"/>
    <property type="molecule type" value="Genomic_DNA"/>
</dbReference>
<comment type="caution">
    <text evidence="1">The sequence shown here is derived from an EMBL/GenBank/DDBJ whole genome shotgun (WGS) entry which is preliminary data.</text>
</comment>
<dbReference type="Pfam" id="PF23980">
    <property type="entry name" value="Phage_tail_tube_init"/>
    <property type="match status" value="1"/>
</dbReference>
<dbReference type="InterPro" id="IPR056958">
    <property type="entry name" value="Phage_tail_tube_init_put"/>
</dbReference>